<dbReference type="SUPFAM" id="SSF50978">
    <property type="entry name" value="WD40 repeat-like"/>
    <property type="match status" value="1"/>
</dbReference>
<organism evidence="5 6">
    <name type="scientific">Euplotes crassus</name>
    <dbReference type="NCBI Taxonomy" id="5936"/>
    <lineage>
        <taxon>Eukaryota</taxon>
        <taxon>Sar</taxon>
        <taxon>Alveolata</taxon>
        <taxon>Ciliophora</taxon>
        <taxon>Intramacronucleata</taxon>
        <taxon>Spirotrichea</taxon>
        <taxon>Hypotrichia</taxon>
        <taxon>Euplotida</taxon>
        <taxon>Euplotidae</taxon>
        <taxon>Moneuplotes</taxon>
    </lineage>
</organism>
<keyword evidence="6" id="KW-1185">Reference proteome</keyword>
<dbReference type="GO" id="GO:0003682">
    <property type="term" value="F:chromatin binding"/>
    <property type="evidence" value="ECO:0007669"/>
    <property type="project" value="TreeGrafter"/>
</dbReference>
<dbReference type="GO" id="GO:0048188">
    <property type="term" value="C:Set1C/COMPASS complex"/>
    <property type="evidence" value="ECO:0007669"/>
    <property type="project" value="TreeGrafter"/>
</dbReference>
<evidence type="ECO:0000256" key="4">
    <source>
        <dbReference type="ARBA" id="ARBA00023242"/>
    </source>
</evidence>
<dbReference type="InterPro" id="IPR036322">
    <property type="entry name" value="WD40_repeat_dom_sf"/>
</dbReference>
<dbReference type="PANTHER" id="PTHR19861">
    <property type="entry name" value="WD40 REPEAT PROTEIN SWD2"/>
    <property type="match status" value="1"/>
</dbReference>
<proteinExistence type="predicted"/>
<sequence>MEPTLEERIPFNLSSIISSKPALMFTNSSSEIIDMDISRCGYYLIAVNEKDQLLYFNLNEGSYIDTYDQRLEYGCSKAKFTEEPTKVVCASNRNSKLLKCVYIFDLSENYIPVKFDCHLGSIKSLTASSSYPIFTSCDSRRRCILADYKKEVIIEERKEVLTSTFNNKGSHLVIVQKNEKADCQEIFSIEIGTANSSAKIINRMYRDTYPDDFCYAQISRNGKLLVLGTKRNYFLIMCIKTKRNMEIFPEKPLKRREELKNEIGLKDRKIKKKIFRPLSISPCSKYLLVPDTSDQNFFVIKIRLKCQQIKSKHKDKILFKKWNSKRVSRVMFSHEHLMFITACNNIILWVPDFEHIVHDMKKEPDIYD</sequence>
<name>A0AAD1XI27_EUPCR</name>
<dbReference type="Proteomes" id="UP001295684">
    <property type="component" value="Unassembled WGS sequence"/>
</dbReference>
<evidence type="ECO:0000313" key="6">
    <source>
        <dbReference type="Proteomes" id="UP001295684"/>
    </source>
</evidence>
<accession>A0AAD1XI27</accession>
<comment type="subcellular location">
    <subcellularLocation>
        <location evidence="1">Nucleus</location>
    </subcellularLocation>
</comment>
<protein>
    <submittedName>
        <fullName evidence="5">Uncharacterized protein</fullName>
    </submittedName>
</protein>
<dbReference type="PANTHER" id="PTHR19861:SF0">
    <property type="entry name" value="WD REPEAT-CONTAINING PROTEIN 82"/>
    <property type="match status" value="1"/>
</dbReference>
<dbReference type="Gene3D" id="2.130.10.10">
    <property type="entry name" value="YVTN repeat-like/Quinoprotein amine dehydrogenase"/>
    <property type="match status" value="1"/>
</dbReference>
<keyword evidence="4" id="KW-0539">Nucleus</keyword>
<dbReference type="EMBL" id="CAMPGE010014425">
    <property type="protein sequence ID" value="CAI2373098.1"/>
    <property type="molecule type" value="Genomic_DNA"/>
</dbReference>
<keyword evidence="3" id="KW-0677">Repeat</keyword>
<evidence type="ECO:0000256" key="1">
    <source>
        <dbReference type="ARBA" id="ARBA00004123"/>
    </source>
</evidence>
<dbReference type="InterPro" id="IPR037867">
    <property type="entry name" value="Swd2/WDR82"/>
</dbReference>
<dbReference type="AlphaFoldDB" id="A0AAD1XI27"/>
<gene>
    <name evidence="5" type="ORF">ECRASSUSDP1_LOCUS14436</name>
</gene>
<comment type="caution">
    <text evidence="5">The sequence shown here is derived from an EMBL/GenBank/DDBJ whole genome shotgun (WGS) entry which is preliminary data.</text>
</comment>
<keyword evidence="2" id="KW-0853">WD repeat</keyword>
<evidence type="ECO:0000256" key="2">
    <source>
        <dbReference type="ARBA" id="ARBA00022574"/>
    </source>
</evidence>
<reference evidence="5" key="1">
    <citation type="submission" date="2023-07" db="EMBL/GenBank/DDBJ databases">
        <authorList>
            <consortium name="AG Swart"/>
            <person name="Singh M."/>
            <person name="Singh A."/>
            <person name="Seah K."/>
            <person name="Emmerich C."/>
        </authorList>
    </citation>
    <scope>NUCLEOTIDE SEQUENCE</scope>
    <source>
        <strain evidence="5">DP1</strain>
    </source>
</reference>
<evidence type="ECO:0000256" key="3">
    <source>
        <dbReference type="ARBA" id="ARBA00022737"/>
    </source>
</evidence>
<evidence type="ECO:0000313" key="5">
    <source>
        <dbReference type="EMBL" id="CAI2373098.1"/>
    </source>
</evidence>
<dbReference type="InterPro" id="IPR015943">
    <property type="entry name" value="WD40/YVTN_repeat-like_dom_sf"/>
</dbReference>